<keyword evidence="4" id="KW-1185">Reference proteome</keyword>
<evidence type="ECO:0000313" key="3">
    <source>
        <dbReference type="EMBL" id="SDW60335.1"/>
    </source>
</evidence>
<dbReference type="InterPro" id="IPR036457">
    <property type="entry name" value="PPM-type-like_dom_sf"/>
</dbReference>
<dbReference type="STRING" id="89784.SAMN04489725_10932"/>
<name>A0A1H2UW80_9BACL</name>
<dbReference type="RefSeq" id="WP_006446897.1">
    <property type="nucleotide sequence ID" value="NZ_BSRA01000014.1"/>
</dbReference>
<dbReference type="AlphaFoldDB" id="A0A1H2UW80"/>
<evidence type="ECO:0000313" key="2">
    <source>
        <dbReference type="EMBL" id="GLV14613.1"/>
    </source>
</evidence>
<dbReference type="PANTHER" id="PTHR13832:SF827">
    <property type="entry name" value="PROTEIN PHOSPHATASE 1L"/>
    <property type="match status" value="1"/>
</dbReference>
<dbReference type="SMART" id="SM00332">
    <property type="entry name" value="PP2Cc"/>
    <property type="match status" value="1"/>
</dbReference>
<dbReference type="InterPro" id="IPR015655">
    <property type="entry name" value="PP2C"/>
</dbReference>
<dbReference type="SUPFAM" id="SSF81606">
    <property type="entry name" value="PP2C-like"/>
    <property type="match status" value="1"/>
</dbReference>
<reference evidence="3" key="1">
    <citation type="submission" date="2016-10" db="EMBL/GenBank/DDBJ databases">
        <authorList>
            <person name="de Groot N.N."/>
        </authorList>
    </citation>
    <scope>NUCLEOTIDE SEQUENCE [LARGE SCALE GENOMIC DNA]</scope>
    <source>
        <strain evidence="3">DSM 12489</strain>
    </source>
</reference>
<dbReference type="Proteomes" id="UP000182589">
    <property type="component" value="Unassembled WGS sequence"/>
</dbReference>
<reference evidence="4" key="2">
    <citation type="submission" date="2016-10" db="EMBL/GenBank/DDBJ databases">
        <authorList>
            <person name="Varghese N."/>
        </authorList>
    </citation>
    <scope>NUCLEOTIDE SEQUENCE [LARGE SCALE GENOMIC DNA]</scope>
    <source>
        <strain evidence="4">DSM 12489</strain>
    </source>
</reference>
<protein>
    <submittedName>
        <fullName evidence="2 3">Protein phosphatase</fullName>
    </submittedName>
</protein>
<gene>
    <name evidence="2" type="primary">prpC</name>
    <name evidence="2" type="ORF">Heshes_22970</name>
    <name evidence="3" type="ORF">SAMN04489725_10932</name>
</gene>
<dbReference type="InterPro" id="IPR001932">
    <property type="entry name" value="PPM-type_phosphatase-like_dom"/>
</dbReference>
<reference evidence="2" key="3">
    <citation type="submission" date="2023-02" db="EMBL/GenBank/DDBJ databases">
        <title>Proposal of a novel subspecies: Alicyclobacillus hesperidum subspecies aegle.</title>
        <authorList>
            <person name="Goto K."/>
            <person name="Fujii T."/>
            <person name="Yasui K."/>
            <person name="Mochida K."/>
            <person name="Kato-Tanaka Y."/>
            <person name="Morohoshi S."/>
            <person name="An S.Y."/>
            <person name="Kasai H."/>
            <person name="Yokota A."/>
        </authorList>
    </citation>
    <scope>NUCLEOTIDE SEQUENCE</scope>
    <source>
        <strain evidence="2">DSM 12766</strain>
    </source>
</reference>
<dbReference type="PROSITE" id="PS51746">
    <property type="entry name" value="PPM_2"/>
    <property type="match status" value="1"/>
</dbReference>
<dbReference type="Gene3D" id="3.60.40.10">
    <property type="entry name" value="PPM-type phosphatase domain"/>
    <property type="match status" value="1"/>
</dbReference>
<organism evidence="3 4">
    <name type="scientific">Alicyclobacillus hesperidum</name>
    <dbReference type="NCBI Taxonomy" id="89784"/>
    <lineage>
        <taxon>Bacteria</taxon>
        <taxon>Bacillati</taxon>
        <taxon>Bacillota</taxon>
        <taxon>Bacilli</taxon>
        <taxon>Bacillales</taxon>
        <taxon>Alicyclobacillaceae</taxon>
        <taxon>Alicyclobacillus</taxon>
    </lineage>
</organism>
<dbReference type="Pfam" id="PF13672">
    <property type="entry name" value="PP2C_2"/>
    <property type="match status" value="1"/>
</dbReference>
<dbReference type="EMBL" id="BSRA01000014">
    <property type="protein sequence ID" value="GLV14613.1"/>
    <property type="molecule type" value="Genomic_DNA"/>
</dbReference>
<proteinExistence type="predicted"/>
<dbReference type="SMART" id="SM00331">
    <property type="entry name" value="PP2C_SIG"/>
    <property type="match status" value="1"/>
</dbReference>
<dbReference type="GO" id="GO:0004722">
    <property type="term" value="F:protein serine/threonine phosphatase activity"/>
    <property type="evidence" value="ECO:0007669"/>
    <property type="project" value="InterPro"/>
</dbReference>
<dbReference type="NCBIfam" id="NF033484">
    <property type="entry name" value="Stp1_PP2C_phos"/>
    <property type="match status" value="1"/>
</dbReference>
<sequence length="253" mass="27301">MLYAAKSHIGLVRTMNQDGFSVLPGLSAGELFVVADGMGGPQAGDVASQLAIERVGLYVREHLRPDSDPGEILLSALATANAAIYQQACENISYRGMGTTIVCAFARPGVLYIAHVGDSRAYMLSGSEFSQVTDDHSLVAELVRRGQLTQEEAKHHPQRNIVTRSLGTEPHSYPDLNLYPWHSDDVVLLCSDGLTNHVADDEIRSFMEDARVVATVVDLERVVDAMIQAALARGGTDNVTVLVAVNREEAGNK</sequence>
<dbReference type="PANTHER" id="PTHR13832">
    <property type="entry name" value="PROTEIN PHOSPHATASE 2C"/>
    <property type="match status" value="1"/>
</dbReference>
<dbReference type="CDD" id="cd00143">
    <property type="entry name" value="PP2Cc"/>
    <property type="match status" value="1"/>
</dbReference>
<dbReference type="EMBL" id="FNOJ01000009">
    <property type="protein sequence ID" value="SDW60335.1"/>
    <property type="molecule type" value="Genomic_DNA"/>
</dbReference>
<evidence type="ECO:0000259" key="1">
    <source>
        <dbReference type="PROSITE" id="PS51746"/>
    </source>
</evidence>
<evidence type="ECO:0000313" key="4">
    <source>
        <dbReference type="Proteomes" id="UP000182589"/>
    </source>
</evidence>
<dbReference type="Proteomes" id="UP001157137">
    <property type="component" value="Unassembled WGS sequence"/>
</dbReference>
<accession>A0A1H2UW80</accession>
<feature type="domain" description="PPM-type phosphatase" evidence="1">
    <location>
        <begin position="2"/>
        <end position="246"/>
    </location>
</feature>